<dbReference type="AlphaFoldDB" id="A0A0K2SWF5"/>
<protein>
    <submittedName>
        <fullName evidence="1">Uncharacterized protein</fullName>
    </submittedName>
</protein>
<organism evidence="1">
    <name type="scientific">Lepeophtheirus salmonis</name>
    <name type="common">Salmon louse</name>
    <name type="synonym">Caligus salmonis</name>
    <dbReference type="NCBI Taxonomy" id="72036"/>
    <lineage>
        <taxon>Eukaryota</taxon>
        <taxon>Metazoa</taxon>
        <taxon>Ecdysozoa</taxon>
        <taxon>Arthropoda</taxon>
        <taxon>Crustacea</taxon>
        <taxon>Multicrustacea</taxon>
        <taxon>Hexanauplia</taxon>
        <taxon>Copepoda</taxon>
        <taxon>Siphonostomatoida</taxon>
        <taxon>Caligidae</taxon>
        <taxon>Lepeophtheirus</taxon>
    </lineage>
</organism>
<name>A0A0K2SWF5_LEPSM</name>
<dbReference type="EMBL" id="HACA01000728">
    <property type="protein sequence ID" value="CDW18089.1"/>
    <property type="molecule type" value="Transcribed_RNA"/>
</dbReference>
<reference evidence="1" key="1">
    <citation type="submission" date="2014-05" db="EMBL/GenBank/DDBJ databases">
        <authorList>
            <person name="Chronopoulou M."/>
        </authorList>
    </citation>
    <scope>NUCLEOTIDE SEQUENCE</scope>
    <source>
        <tissue evidence="1">Whole organism</tissue>
    </source>
</reference>
<evidence type="ECO:0000313" key="1">
    <source>
        <dbReference type="EMBL" id="CDW18089.1"/>
    </source>
</evidence>
<feature type="non-terminal residue" evidence="1">
    <location>
        <position position="1"/>
    </location>
</feature>
<accession>A0A0K2SWF5</accession>
<sequence>IIPISWKLSTIFFLIIEKELKLHRVSITIVLLYVDDITYYLLSETSIFFIQLTY</sequence>
<proteinExistence type="predicted"/>